<protein>
    <submittedName>
        <fullName evidence="2">DUF3611 family protein</fullName>
    </submittedName>
</protein>
<name>A0A7C3PE94_9CYAN</name>
<evidence type="ECO:0000256" key="1">
    <source>
        <dbReference type="SAM" id="Phobius"/>
    </source>
</evidence>
<dbReference type="PANTHER" id="PTHR34548">
    <property type="entry name" value="PROTEIN TIC 21, CHLOROPLASTIC"/>
    <property type="match status" value="1"/>
</dbReference>
<dbReference type="InterPro" id="IPR022051">
    <property type="entry name" value="DUF3611"/>
</dbReference>
<proteinExistence type="predicted"/>
<comment type="caution">
    <text evidence="2">The sequence shown here is derived from an EMBL/GenBank/DDBJ whole genome shotgun (WGS) entry which is preliminary data.</text>
</comment>
<feature type="transmembrane region" description="Helical" evidence="1">
    <location>
        <begin position="155"/>
        <end position="179"/>
    </location>
</feature>
<keyword evidence="1" id="KW-0472">Membrane</keyword>
<keyword evidence="1" id="KW-0812">Transmembrane</keyword>
<dbReference type="PANTHER" id="PTHR34548:SF2">
    <property type="entry name" value="PROTEIN TIC 21, CHLOROPLASTIC"/>
    <property type="match status" value="1"/>
</dbReference>
<dbReference type="EMBL" id="DSRU01000093">
    <property type="protein sequence ID" value="HFM97595.1"/>
    <property type="molecule type" value="Genomic_DNA"/>
</dbReference>
<gene>
    <name evidence="2" type="ORF">ENR64_07465</name>
</gene>
<organism evidence="2">
    <name type="scientific">Oscillatoriales cyanobacterium SpSt-418</name>
    <dbReference type="NCBI Taxonomy" id="2282169"/>
    <lineage>
        <taxon>Bacteria</taxon>
        <taxon>Bacillati</taxon>
        <taxon>Cyanobacteriota</taxon>
        <taxon>Cyanophyceae</taxon>
        <taxon>Oscillatoriophycideae</taxon>
        <taxon>Oscillatoriales</taxon>
    </lineage>
</organism>
<feature type="transmembrane region" description="Helical" evidence="1">
    <location>
        <begin position="20"/>
        <end position="43"/>
    </location>
</feature>
<sequence>MNASPTLQQLARTFRQTGWVSFWIQLILAVISSIILIFAAALAPRSGTTGPNPETGIGVGVTILGIVVLAYNMYLAVFRYVPIGRKLEGSPANRPKKSETIQVIRTGLFASSIGILLSLLGAQATVGLLAAKAFSQGVGSFVNTDPSKFIQPIDILVVQASINVILAQFVAIASSLWLLNRMSR</sequence>
<reference evidence="2" key="1">
    <citation type="journal article" date="2020" name="mSystems">
        <title>Genome- and Community-Level Interaction Insights into Carbon Utilization and Element Cycling Functions of Hydrothermarchaeota in Hydrothermal Sediment.</title>
        <authorList>
            <person name="Zhou Z."/>
            <person name="Liu Y."/>
            <person name="Xu W."/>
            <person name="Pan J."/>
            <person name="Luo Z.H."/>
            <person name="Li M."/>
        </authorList>
    </citation>
    <scope>NUCLEOTIDE SEQUENCE [LARGE SCALE GENOMIC DNA]</scope>
    <source>
        <strain evidence="2">SpSt-418</strain>
    </source>
</reference>
<keyword evidence="1" id="KW-1133">Transmembrane helix</keyword>
<dbReference type="Pfam" id="PF12263">
    <property type="entry name" value="DUF3611"/>
    <property type="match status" value="1"/>
</dbReference>
<dbReference type="AlphaFoldDB" id="A0A7C3PE94"/>
<evidence type="ECO:0000313" key="2">
    <source>
        <dbReference type="EMBL" id="HFM97595.1"/>
    </source>
</evidence>
<feature type="transmembrane region" description="Helical" evidence="1">
    <location>
        <begin position="102"/>
        <end position="135"/>
    </location>
</feature>
<feature type="transmembrane region" description="Helical" evidence="1">
    <location>
        <begin position="55"/>
        <end position="81"/>
    </location>
</feature>
<accession>A0A7C3PE94</accession>